<dbReference type="Pfam" id="PF01656">
    <property type="entry name" value="CbiA"/>
    <property type="match status" value="1"/>
</dbReference>
<dbReference type="NCBIfam" id="NF001989">
    <property type="entry name" value="PRK00784.1"/>
    <property type="match status" value="1"/>
</dbReference>
<dbReference type="PANTHER" id="PTHR21343:SF1">
    <property type="entry name" value="COBYRIC ACID SYNTHASE"/>
    <property type="match status" value="1"/>
</dbReference>
<comment type="pathway">
    <text evidence="1">Cofactor biosynthesis; adenosylcobalamin biosynthesis.</text>
</comment>
<keyword evidence="2" id="KW-0169">Cobalamin biosynthesis</keyword>
<keyword evidence="3" id="KW-0315">Glutamine amidotransferase</keyword>
<dbReference type="SUPFAM" id="SSF52317">
    <property type="entry name" value="Class I glutamine amidotransferase-like"/>
    <property type="match status" value="1"/>
</dbReference>
<evidence type="ECO:0000256" key="2">
    <source>
        <dbReference type="ARBA" id="ARBA00022573"/>
    </source>
</evidence>
<feature type="domain" description="CobB/CobQ-like glutamine amidotransferase" evidence="5">
    <location>
        <begin position="260"/>
        <end position="448"/>
    </location>
</feature>
<reference evidence="6" key="1">
    <citation type="submission" date="2018-07" db="EMBL/GenBank/DDBJ databases">
        <authorList>
            <person name="Quirk P.G."/>
            <person name="Krulwich T.A."/>
        </authorList>
    </citation>
    <scope>NUCLEOTIDE SEQUENCE</scope>
</reference>
<protein>
    <submittedName>
        <fullName evidence="6">Cobyric acid synthase</fullName>
    </submittedName>
</protein>
<dbReference type="HAMAP" id="MF_00028">
    <property type="entry name" value="CobQ"/>
    <property type="match status" value="1"/>
</dbReference>
<dbReference type="InterPro" id="IPR004459">
    <property type="entry name" value="CobQ_synth"/>
</dbReference>
<dbReference type="AlphaFoldDB" id="A0A380T9P9"/>
<evidence type="ECO:0000259" key="4">
    <source>
        <dbReference type="Pfam" id="PF01656"/>
    </source>
</evidence>
<dbReference type="GO" id="GO:0003824">
    <property type="term" value="F:catalytic activity"/>
    <property type="evidence" value="ECO:0007669"/>
    <property type="project" value="InterPro"/>
</dbReference>
<dbReference type="EMBL" id="UIDG01000047">
    <property type="protein sequence ID" value="SUS04711.1"/>
    <property type="molecule type" value="Genomic_DNA"/>
</dbReference>
<dbReference type="InterPro" id="IPR011698">
    <property type="entry name" value="GATase_3"/>
</dbReference>
<dbReference type="InterPro" id="IPR047045">
    <property type="entry name" value="CobQ_N"/>
</dbReference>
<dbReference type="PROSITE" id="PS51274">
    <property type="entry name" value="GATASE_COBBQ"/>
    <property type="match status" value="1"/>
</dbReference>
<evidence type="ECO:0000313" key="6">
    <source>
        <dbReference type="EMBL" id="SUS04711.1"/>
    </source>
</evidence>
<dbReference type="InterPro" id="IPR027417">
    <property type="entry name" value="P-loop_NTPase"/>
</dbReference>
<accession>A0A380T9P9</accession>
<evidence type="ECO:0000259" key="5">
    <source>
        <dbReference type="Pfam" id="PF07685"/>
    </source>
</evidence>
<dbReference type="InterPro" id="IPR033949">
    <property type="entry name" value="CobQ_GATase1"/>
</dbReference>
<evidence type="ECO:0000256" key="1">
    <source>
        <dbReference type="ARBA" id="ARBA00004953"/>
    </source>
</evidence>
<proteinExistence type="inferred from homology"/>
<evidence type="ECO:0000256" key="3">
    <source>
        <dbReference type="ARBA" id="ARBA00022962"/>
    </source>
</evidence>
<dbReference type="InterPro" id="IPR002586">
    <property type="entry name" value="CobQ/CobB/MinD/ParA_Nub-bd_dom"/>
</dbReference>
<dbReference type="SUPFAM" id="SSF52540">
    <property type="entry name" value="P-loop containing nucleoside triphosphate hydrolases"/>
    <property type="match status" value="1"/>
</dbReference>
<dbReference type="UniPathway" id="UPA00148"/>
<feature type="domain" description="CobQ/CobB/MinD/ParA nucleotide binding" evidence="4">
    <location>
        <begin position="11"/>
        <end position="242"/>
    </location>
</feature>
<dbReference type="GO" id="GO:0009236">
    <property type="term" value="P:cobalamin biosynthetic process"/>
    <property type="evidence" value="ECO:0007669"/>
    <property type="project" value="UniProtKB-UniPathway"/>
</dbReference>
<dbReference type="PANTHER" id="PTHR21343">
    <property type="entry name" value="DETHIOBIOTIN SYNTHETASE"/>
    <property type="match status" value="1"/>
</dbReference>
<dbReference type="CDD" id="cd05389">
    <property type="entry name" value="CobQ_N"/>
    <property type="match status" value="1"/>
</dbReference>
<dbReference type="Pfam" id="PF07685">
    <property type="entry name" value="GATase_3"/>
    <property type="match status" value="1"/>
</dbReference>
<dbReference type="Gene3D" id="3.40.50.880">
    <property type="match status" value="1"/>
</dbReference>
<organism evidence="6">
    <name type="scientific">metagenome</name>
    <dbReference type="NCBI Taxonomy" id="256318"/>
    <lineage>
        <taxon>unclassified sequences</taxon>
        <taxon>metagenomes</taxon>
    </lineage>
</organism>
<dbReference type="Gene3D" id="3.40.50.300">
    <property type="entry name" value="P-loop containing nucleotide triphosphate hydrolases"/>
    <property type="match status" value="1"/>
</dbReference>
<name>A0A380T9P9_9ZZZZ</name>
<dbReference type="NCBIfam" id="TIGR00313">
    <property type="entry name" value="cobQ"/>
    <property type="match status" value="1"/>
</dbReference>
<gene>
    <name evidence="6" type="primary">cobQ</name>
    <name evidence="6" type="ORF">DF3PB_1400012</name>
</gene>
<sequence>MVPCGVVRALMLQGTGSDVGKSLLAAGLCRAWTRQGLRVRPFKPQNMSNNAAVTADGGEIGRAQALQALACGIPPSSDMNPVLLKPQTDVGAQVIVQGRSIGNAQAGAFQTLKPQLLPRALESFRRLAAEADLVVIEGAGSAAEVNLREGDIANMGFALAASVPVVLVGDIDRGGVIASLIGTWVVLTEAERALVRGTIINKFRGDPNLFADGLRIISEHLGRPSFGVVPWFEGAARLPAEDAVALEKPQPADDGAGVIRIGVPRLARIANFDDLDPLIAEPGVSVRFIQPGEALPGDLDVVLLPGSKATLADLAFFRAQGWEIDLQAHVRRGGFVVGLCGGYQMLGRLIADPGGIEGPPGEAAGLSLLDVTTVLEGEKVLRLAEGTACIGGEAVQGYEMHIGRTTGAGLSRPLLRLRDGDGTTQPEGAVSTDGRVMGSYLHGLFQADVFRHGFLDRIRRRPENGIAFGASVEATLDALADHLEAHLDLNALLAAAGPVRA</sequence>
<dbReference type="CDD" id="cd01750">
    <property type="entry name" value="GATase1_CobQ"/>
    <property type="match status" value="1"/>
</dbReference>
<dbReference type="InterPro" id="IPR029062">
    <property type="entry name" value="Class_I_gatase-like"/>
</dbReference>